<proteinExistence type="predicted"/>
<gene>
    <name evidence="1" type="ORF">J21TS3_40700</name>
</gene>
<evidence type="ECO:0000313" key="2">
    <source>
        <dbReference type="Proteomes" id="UP000680638"/>
    </source>
</evidence>
<dbReference type="RefSeq" id="WP_212951937.1">
    <property type="nucleotide sequence ID" value="NZ_BORW01000028.1"/>
</dbReference>
<keyword evidence="2" id="KW-1185">Reference proteome</keyword>
<evidence type="ECO:0000313" key="1">
    <source>
        <dbReference type="EMBL" id="GIO69249.1"/>
    </source>
</evidence>
<dbReference type="EMBL" id="BORW01000028">
    <property type="protein sequence ID" value="GIO69249.1"/>
    <property type="molecule type" value="Genomic_DNA"/>
</dbReference>
<dbReference type="Proteomes" id="UP000680638">
    <property type="component" value="Unassembled WGS sequence"/>
</dbReference>
<name>A0ABQ4M135_9BACL</name>
<sequence>MGNGYGQLLAKIQNPERRLVKFREIGISCFLIFILCVTGCSPKDEPFNHSSLNPDFPVPKTAELQEKKEYSEEYAFKNVKEENGLPDYYRKEIERRGWIEADRLGSKYTFQNGDKKINLIILTEKIIIQL</sequence>
<reference evidence="1 2" key="1">
    <citation type="submission" date="2021-03" db="EMBL/GenBank/DDBJ databases">
        <title>Antimicrobial resistance genes in bacteria isolated from Japanese honey, and their potential for conferring macrolide and lincosamide resistance in the American foulbrood pathogen Paenibacillus larvae.</title>
        <authorList>
            <person name="Okamoto M."/>
            <person name="Kumagai M."/>
            <person name="Kanamori H."/>
            <person name="Takamatsu D."/>
        </authorList>
    </citation>
    <scope>NUCLEOTIDE SEQUENCE [LARGE SCALE GENOMIC DNA]</scope>
    <source>
        <strain evidence="1 2">J21TS3</strain>
    </source>
</reference>
<organism evidence="1 2">
    <name type="scientific">Paenibacillus cookii</name>
    <dbReference type="NCBI Taxonomy" id="157839"/>
    <lineage>
        <taxon>Bacteria</taxon>
        <taxon>Bacillati</taxon>
        <taxon>Bacillota</taxon>
        <taxon>Bacilli</taxon>
        <taxon>Bacillales</taxon>
        <taxon>Paenibacillaceae</taxon>
        <taxon>Paenibacillus</taxon>
    </lineage>
</organism>
<comment type="caution">
    <text evidence="1">The sequence shown here is derived from an EMBL/GenBank/DDBJ whole genome shotgun (WGS) entry which is preliminary data.</text>
</comment>
<accession>A0ABQ4M135</accession>
<evidence type="ECO:0008006" key="3">
    <source>
        <dbReference type="Google" id="ProtNLM"/>
    </source>
</evidence>
<protein>
    <recommendedName>
        <fullName evidence="3">Lipoprotein</fullName>
    </recommendedName>
</protein>